<evidence type="ECO:0000256" key="1">
    <source>
        <dbReference type="ARBA" id="ARBA00007806"/>
    </source>
</evidence>
<sequence length="842" mass="95852">MAKLKKKVTLPYAPDANLTHEAEALGTNRFDDVYYEHSTGKVSGITQEGKYKFVVHTEGKAELNLEIWNDSVVRLRFSVGEPGRDFSYAVSDKAGPQDAKVGMEEHKTHYLISTAALTLEIAKADGQVTIVDQSSGKTVHEFAAPFYGRSTLNRGLEQVRIQLKTDKSEAIYGLGDKAWDTNLQGTDWANWNEDSFAFGPQHKTVYRSIPFYYGLRDGIAYGLFLDNTYKTHFDFNSHKNGLTTIWADGGEFDYYFINGPQLNDVAARYHHLTGTPELPPLWAMGYHQCRWSYYPESRVRELAQSFRDKKIPCDALYLDIDYMDGYRCFTWNKEYFPDPKGMISDLKDDGFHTVVMIDPGIKVDKDYHVYADGMEKDVFCRRTSGELMVGPVWPPECVWPDYTDPYVRDWWGPLYKELYVDQGVSGFWNDMNEPAVFKVNHLTFPDDVGHDFDGDPTNHKKAHNIYGMQMTRASYDGLKALKPAKRPFLLGRASFSGGQRYAALWTGDNIASWEHLQIANRQCIRMAISGFSMVGTDIGGFVDNPTPEMFTRWLQLAVFHPVMRVHSMGNNSDGAAEVEADAVKKAEEANRQDQEPWVHGKVHTKHNRKAIEMRYRLLPYLYSSFQQHLTTGVPVLRNLFFYDQTDANCLKFGDQFLYGEDLMVAPVLKKGITRMQVYLPKGEWYDFWTGDLHQGKQKITAKIKKDRIPVFVRAGATLPMVDVVQSTAEMRTLRNLELNVYLAKEGSSTFYWDAGEGYGYQAEQYTERTYTIKRSAKKISLTQTIKGEYNPGFRTAQIRLAGLTQPPTSFSVDGKLKTAGIFYGKRAVMVTVPIDFTEITIG</sequence>
<dbReference type="SUPFAM" id="SSF51445">
    <property type="entry name" value="(Trans)glycosidases"/>
    <property type="match status" value="1"/>
</dbReference>
<dbReference type="AlphaFoldDB" id="A0A5C7FAZ8"/>
<feature type="domain" description="Glycoside hydrolase family 31 TIM barrel" evidence="5">
    <location>
        <begin position="276"/>
        <end position="623"/>
    </location>
</feature>
<evidence type="ECO:0000256" key="2">
    <source>
        <dbReference type="ARBA" id="ARBA00022801"/>
    </source>
</evidence>
<dbReference type="PANTHER" id="PTHR22762">
    <property type="entry name" value="ALPHA-GLUCOSIDASE"/>
    <property type="match status" value="1"/>
</dbReference>
<dbReference type="Pfam" id="PF21365">
    <property type="entry name" value="Glyco_hydro_31_3rd"/>
    <property type="match status" value="1"/>
</dbReference>
<dbReference type="CDD" id="cd06604">
    <property type="entry name" value="GH31_glucosidase_II_MalA"/>
    <property type="match status" value="1"/>
</dbReference>
<evidence type="ECO:0000259" key="5">
    <source>
        <dbReference type="Pfam" id="PF01055"/>
    </source>
</evidence>
<evidence type="ECO:0000259" key="6">
    <source>
        <dbReference type="Pfam" id="PF13802"/>
    </source>
</evidence>
<evidence type="ECO:0000313" key="10">
    <source>
        <dbReference type="Proteomes" id="UP000321907"/>
    </source>
</evidence>
<keyword evidence="10" id="KW-1185">Reference proteome</keyword>
<dbReference type="Gene3D" id="3.20.20.80">
    <property type="entry name" value="Glycosidases"/>
    <property type="match status" value="1"/>
</dbReference>
<dbReference type="InterPro" id="IPR013780">
    <property type="entry name" value="Glyco_hydro_b"/>
</dbReference>
<dbReference type="InterPro" id="IPR030458">
    <property type="entry name" value="Glyco_hydro_31_AS"/>
</dbReference>
<dbReference type="InterPro" id="IPR048395">
    <property type="entry name" value="Glyco_hydro_31_C"/>
</dbReference>
<dbReference type="GO" id="GO:0004553">
    <property type="term" value="F:hydrolase activity, hydrolyzing O-glycosyl compounds"/>
    <property type="evidence" value="ECO:0007669"/>
    <property type="project" value="InterPro"/>
</dbReference>
<comment type="caution">
    <text evidence="9">The sequence shown here is derived from an EMBL/GenBank/DDBJ whole genome shotgun (WGS) entry which is preliminary data.</text>
</comment>
<dbReference type="EMBL" id="VOXD01000031">
    <property type="protein sequence ID" value="TXF87831.1"/>
    <property type="molecule type" value="Genomic_DNA"/>
</dbReference>
<comment type="similarity">
    <text evidence="1 4">Belongs to the glycosyl hydrolase 31 family.</text>
</comment>
<dbReference type="SUPFAM" id="SSF51011">
    <property type="entry name" value="Glycosyl hydrolase domain"/>
    <property type="match status" value="1"/>
</dbReference>
<protein>
    <submittedName>
        <fullName evidence="9">DUF4968 domain-containing protein</fullName>
    </submittedName>
</protein>
<gene>
    <name evidence="9" type="ORF">FUA23_17380</name>
</gene>
<dbReference type="GO" id="GO:0030246">
    <property type="term" value="F:carbohydrate binding"/>
    <property type="evidence" value="ECO:0007669"/>
    <property type="project" value="InterPro"/>
</dbReference>
<feature type="domain" description="Glycoside hydrolase family 31 N-terminal" evidence="6">
    <location>
        <begin position="63"/>
        <end position="234"/>
    </location>
</feature>
<reference evidence="9 10" key="1">
    <citation type="submission" date="2019-08" db="EMBL/GenBank/DDBJ databases">
        <title>Lewinella sp. strain SSH13 Genome sequencing and assembly.</title>
        <authorList>
            <person name="Kim I."/>
        </authorList>
    </citation>
    <scope>NUCLEOTIDE SEQUENCE [LARGE SCALE GENOMIC DNA]</scope>
    <source>
        <strain evidence="9 10">SSH13</strain>
    </source>
</reference>
<evidence type="ECO:0000259" key="8">
    <source>
        <dbReference type="Pfam" id="PF21365"/>
    </source>
</evidence>
<dbReference type="InterPro" id="IPR000322">
    <property type="entry name" value="Glyco_hydro_31_TIM"/>
</dbReference>
<dbReference type="InterPro" id="IPR017853">
    <property type="entry name" value="GH"/>
</dbReference>
<dbReference type="Gene3D" id="2.60.40.1760">
    <property type="entry name" value="glycosyl hydrolase (family 31)"/>
    <property type="match status" value="1"/>
</dbReference>
<feature type="domain" description="DUF5110" evidence="7">
    <location>
        <begin position="735"/>
        <end position="802"/>
    </location>
</feature>
<organism evidence="9 10">
    <name type="scientific">Neolewinella aurantiaca</name>
    <dbReference type="NCBI Taxonomy" id="2602767"/>
    <lineage>
        <taxon>Bacteria</taxon>
        <taxon>Pseudomonadati</taxon>
        <taxon>Bacteroidota</taxon>
        <taxon>Saprospiria</taxon>
        <taxon>Saprospirales</taxon>
        <taxon>Lewinellaceae</taxon>
        <taxon>Neolewinella</taxon>
    </lineage>
</organism>
<keyword evidence="3 4" id="KW-0326">Glycosidase</keyword>
<evidence type="ECO:0000256" key="3">
    <source>
        <dbReference type="ARBA" id="ARBA00023295"/>
    </source>
</evidence>
<dbReference type="Proteomes" id="UP000321907">
    <property type="component" value="Unassembled WGS sequence"/>
</dbReference>
<dbReference type="Gene3D" id="2.60.40.1180">
    <property type="entry name" value="Golgi alpha-mannosidase II"/>
    <property type="match status" value="2"/>
</dbReference>
<feature type="domain" description="Glycosyl hydrolase family 31 C-terminal" evidence="8">
    <location>
        <begin position="632"/>
        <end position="716"/>
    </location>
</feature>
<dbReference type="InterPro" id="IPR025887">
    <property type="entry name" value="Glyco_hydro_31_N_dom"/>
</dbReference>
<keyword evidence="2 4" id="KW-0378">Hydrolase</keyword>
<evidence type="ECO:0000256" key="4">
    <source>
        <dbReference type="RuleBase" id="RU361185"/>
    </source>
</evidence>
<dbReference type="PROSITE" id="PS00129">
    <property type="entry name" value="GLYCOSYL_HYDROL_F31_1"/>
    <property type="match status" value="1"/>
</dbReference>
<dbReference type="CDD" id="cd14752">
    <property type="entry name" value="GH31_N"/>
    <property type="match status" value="1"/>
</dbReference>
<dbReference type="Pfam" id="PF13802">
    <property type="entry name" value="Gal_mutarotas_2"/>
    <property type="match status" value="1"/>
</dbReference>
<dbReference type="OrthoDB" id="176168at2"/>
<dbReference type="GO" id="GO:0005975">
    <property type="term" value="P:carbohydrate metabolic process"/>
    <property type="evidence" value="ECO:0007669"/>
    <property type="project" value="InterPro"/>
</dbReference>
<dbReference type="Pfam" id="PF17137">
    <property type="entry name" value="DUF5110"/>
    <property type="match status" value="1"/>
</dbReference>
<evidence type="ECO:0000259" key="7">
    <source>
        <dbReference type="Pfam" id="PF17137"/>
    </source>
</evidence>
<dbReference type="PANTHER" id="PTHR22762:SF120">
    <property type="entry name" value="HETEROGLYCAN GLUCOSIDASE 1"/>
    <property type="match status" value="1"/>
</dbReference>
<accession>A0A5C7FAZ8</accession>
<proteinExistence type="inferred from homology"/>
<dbReference type="InterPro" id="IPR033403">
    <property type="entry name" value="DUF5110"/>
</dbReference>
<dbReference type="Pfam" id="PF01055">
    <property type="entry name" value="Glyco_hydro_31_2nd"/>
    <property type="match status" value="1"/>
</dbReference>
<dbReference type="InterPro" id="IPR011013">
    <property type="entry name" value="Gal_mutarotase_sf_dom"/>
</dbReference>
<dbReference type="RefSeq" id="WP_147932041.1">
    <property type="nucleotide sequence ID" value="NZ_VOXD01000031.1"/>
</dbReference>
<name>A0A5C7FAZ8_9BACT</name>
<evidence type="ECO:0000313" key="9">
    <source>
        <dbReference type="EMBL" id="TXF87831.1"/>
    </source>
</evidence>
<dbReference type="SUPFAM" id="SSF74650">
    <property type="entry name" value="Galactose mutarotase-like"/>
    <property type="match status" value="1"/>
</dbReference>